<evidence type="ECO:0000256" key="1">
    <source>
        <dbReference type="SAM" id="Phobius"/>
    </source>
</evidence>
<sequence>MILRLIPGLVTVLIGILLVTVVVPAGIDDPGFTQPHSLAPGDFPTYLAWLVLVTGLVLLAFGALGAPTEAVSPGEIQAARALPFAAALLGFVLLIPVFGIEAGAFAFTLGMFVFAADIGWGRGIAVAAGFAIAIHIIFIELAGVPMPSTLRLLF</sequence>
<dbReference type="Proteomes" id="UP001595973">
    <property type="component" value="Unassembled WGS sequence"/>
</dbReference>
<protein>
    <submittedName>
        <fullName evidence="3">Tripartite tricarboxylate transporter TctB family protein</fullName>
    </submittedName>
</protein>
<evidence type="ECO:0000313" key="4">
    <source>
        <dbReference type="Proteomes" id="UP001595973"/>
    </source>
</evidence>
<organism evidence="3 4">
    <name type="scientific">Seohaeicola nanhaiensis</name>
    <dbReference type="NCBI Taxonomy" id="1387282"/>
    <lineage>
        <taxon>Bacteria</taxon>
        <taxon>Pseudomonadati</taxon>
        <taxon>Pseudomonadota</taxon>
        <taxon>Alphaproteobacteria</taxon>
        <taxon>Rhodobacterales</taxon>
        <taxon>Roseobacteraceae</taxon>
        <taxon>Seohaeicola</taxon>
    </lineage>
</organism>
<proteinExistence type="predicted"/>
<gene>
    <name evidence="3" type="ORF">ACFO5X_04185</name>
</gene>
<feature type="transmembrane region" description="Helical" evidence="1">
    <location>
        <begin position="120"/>
        <end position="144"/>
    </location>
</feature>
<feature type="transmembrane region" description="Helical" evidence="1">
    <location>
        <begin position="47"/>
        <end position="66"/>
    </location>
</feature>
<dbReference type="RefSeq" id="WP_380715974.1">
    <property type="nucleotide sequence ID" value="NZ_JBHSGI010000002.1"/>
</dbReference>
<evidence type="ECO:0000259" key="2">
    <source>
        <dbReference type="Pfam" id="PF07331"/>
    </source>
</evidence>
<keyword evidence="1" id="KW-0812">Transmembrane</keyword>
<feature type="domain" description="DUF1468" evidence="2">
    <location>
        <begin position="10"/>
        <end position="147"/>
    </location>
</feature>
<feature type="transmembrane region" description="Helical" evidence="1">
    <location>
        <begin position="5"/>
        <end position="27"/>
    </location>
</feature>
<dbReference type="InterPro" id="IPR009936">
    <property type="entry name" value="DUF1468"/>
</dbReference>
<keyword evidence="1" id="KW-1133">Transmembrane helix</keyword>
<accession>A0ABV9KCB2</accession>
<dbReference type="EMBL" id="JBHSGI010000002">
    <property type="protein sequence ID" value="MFC4667742.1"/>
    <property type="molecule type" value="Genomic_DNA"/>
</dbReference>
<reference evidence="4" key="1">
    <citation type="journal article" date="2019" name="Int. J. Syst. Evol. Microbiol.">
        <title>The Global Catalogue of Microorganisms (GCM) 10K type strain sequencing project: providing services to taxonomists for standard genome sequencing and annotation.</title>
        <authorList>
            <consortium name="The Broad Institute Genomics Platform"/>
            <consortium name="The Broad Institute Genome Sequencing Center for Infectious Disease"/>
            <person name="Wu L."/>
            <person name="Ma J."/>
        </authorList>
    </citation>
    <scope>NUCLEOTIDE SEQUENCE [LARGE SCALE GENOMIC DNA]</scope>
    <source>
        <strain evidence="4">CGMCC 4.7283</strain>
    </source>
</reference>
<keyword evidence="1" id="KW-0472">Membrane</keyword>
<evidence type="ECO:0000313" key="3">
    <source>
        <dbReference type="EMBL" id="MFC4667742.1"/>
    </source>
</evidence>
<name>A0ABV9KCB2_9RHOB</name>
<dbReference type="Pfam" id="PF07331">
    <property type="entry name" value="TctB"/>
    <property type="match status" value="1"/>
</dbReference>
<comment type="caution">
    <text evidence="3">The sequence shown here is derived from an EMBL/GenBank/DDBJ whole genome shotgun (WGS) entry which is preliminary data.</text>
</comment>
<keyword evidence="4" id="KW-1185">Reference proteome</keyword>
<feature type="transmembrane region" description="Helical" evidence="1">
    <location>
        <begin position="87"/>
        <end position="114"/>
    </location>
</feature>